<gene>
    <name evidence="1" type="ORF">A6K24_04535</name>
</gene>
<reference evidence="2" key="1">
    <citation type="submission" date="2016-04" db="EMBL/GenBank/DDBJ databases">
        <authorList>
            <person name="Lyu Z."/>
            <person name="Lyu W."/>
        </authorList>
    </citation>
    <scope>NUCLEOTIDE SEQUENCE [LARGE SCALE GENOMIC DNA]</scope>
    <source>
        <strain evidence="2">C44</strain>
    </source>
</reference>
<organism evidence="1 2">
    <name type="scientific">Metabacillus litoralis</name>
    <dbReference type="NCBI Taxonomy" id="152268"/>
    <lineage>
        <taxon>Bacteria</taxon>
        <taxon>Bacillati</taxon>
        <taxon>Bacillota</taxon>
        <taxon>Bacilli</taxon>
        <taxon>Bacillales</taxon>
        <taxon>Bacillaceae</taxon>
        <taxon>Metabacillus</taxon>
    </lineage>
</organism>
<dbReference type="InterPro" id="IPR046169">
    <property type="entry name" value="DUF6171"/>
</dbReference>
<dbReference type="AlphaFoldDB" id="A0A179SZB3"/>
<keyword evidence="2" id="KW-1185">Reference proteome</keyword>
<dbReference type="RefSeq" id="WP_066331300.1">
    <property type="nucleotide sequence ID" value="NZ_LWSG01000012.1"/>
</dbReference>
<dbReference type="Proteomes" id="UP000078534">
    <property type="component" value="Unassembled WGS sequence"/>
</dbReference>
<dbReference type="EMBL" id="LWSG01000012">
    <property type="protein sequence ID" value="OAS86781.1"/>
    <property type="molecule type" value="Genomic_DNA"/>
</dbReference>
<dbReference type="STRING" id="152268.A6K24_04535"/>
<evidence type="ECO:0000313" key="1">
    <source>
        <dbReference type="EMBL" id="OAS86781.1"/>
    </source>
</evidence>
<evidence type="ECO:0000313" key="2">
    <source>
        <dbReference type="Proteomes" id="UP000078534"/>
    </source>
</evidence>
<protein>
    <submittedName>
        <fullName evidence="1">Uncharacterized protein</fullName>
    </submittedName>
</protein>
<accession>A0A179SZB3</accession>
<comment type="caution">
    <text evidence="1">The sequence shown here is derived from an EMBL/GenBank/DDBJ whole genome shotgun (WGS) entry which is preliminary data.</text>
</comment>
<name>A0A179SZB3_9BACI</name>
<sequence>MATNVCKSCTRNVIIKKQEIDQILSKSKVHESQMVSNELFEQRMTLCKSCPSLIYGTTCTHSGCLVEYRAKFSIKRCPNPSGSRW</sequence>
<dbReference type="Pfam" id="PF19668">
    <property type="entry name" value="DUF6171"/>
    <property type="match status" value="1"/>
</dbReference>
<proteinExistence type="predicted"/>